<sequence length="457" mass="51460">MLDNLVQGLRLAFFFPATSIRFRLSPGAFWFVAVIGALVSVLMGIYATESPRIFQAEGLFSETFLLVAVLAGSFVASKIVGDPYSQYRIPTLFLNSIIAPYVLYTVFEQEVTLAYYSDYPQLFWWSYYALIAWTLLIAYRAISLSSVGLPLRQISAALLLTIITFLPAHYLYFYDFWITDYSQNLAQEPQAPALNAERILSRQGPLLQKQLEKLQASKPGEQDMFFIGYAGWGEQQVFANEVAFAKRLFNQQYTRSEQELILVNDVNNPEGAPLATATNLETALNHMETLIQPEEDILFLFMTSHGGEDHSIASSLSNLPLNDVPAEKLGEILNASPFKWKVVVISACYSGGVIPHLENENTLVITAARSDRTSFGCSDDAEYTYFGRAFLVESLTQTPSFVAAFDKARDLVSRWEKRDGFTPSEPQIRVGEKVLQQLVQWSEKREVNEETHCQTKC</sequence>
<dbReference type="GO" id="GO:0006508">
    <property type="term" value="P:proteolysis"/>
    <property type="evidence" value="ECO:0007669"/>
    <property type="project" value="InterPro"/>
</dbReference>
<dbReference type="AlphaFoldDB" id="Q2SL13"/>
<dbReference type="EMBL" id="CP000155">
    <property type="protein sequence ID" value="ABC28661.1"/>
    <property type="molecule type" value="Genomic_DNA"/>
</dbReference>
<gene>
    <name evidence="2" type="ordered locus">HCH_01822</name>
</gene>
<feature type="transmembrane region" description="Helical" evidence="1">
    <location>
        <begin position="122"/>
        <end position="142"/>
    </location>
</feature>
<dbReference type="Gene3D" id="3.40.50.1460">
    <property type="match status" value="1"/>
</dbReference>
<dbReference type="eggNOG" id="COG4249">
    <property type="taxonomic scope" value="Bacteria"/>
</dbReference>
<keyword evidence="1" id="KW-0472">Membrane</keyword>
<dbReference type="Proteomes" id="UP000000238">
    <property type="component" value="Chromosome"/>
</dbReference>
<keyword evidence="1" id="KW-0812">Transmembrane</keyword>
<name>Q2SL13_HAHCH</name>
<feature type="transmembrane region" description="Helical" evidence="1">
    <location>
        <begin position="89"/>
        <end position="107"/>
    </location>
</feature>
<evidence type="ECO:0000256" key="1">
    <source>
        <dbReference type="SAM" id="Phobius"/>
    </source>
</evidence>
<accession>Q2SL13</accession>
<organism evidence="2 3">
    <name type="scientific">Hahella chejuensis (strain KCTC 2396)</name>
    <dbReference type="NCBI Taxonomy" id="349521"/>
    <lineage>
        <taxon>Bacteria</taxon>
        <taxon>Pseudomonadati</taxon>
        <taxon>Pseudomonadota</taxon>
        <taxon>Gammaproteobacteria</taxon>
        <taxon>Oceanospirillales</taxon>
        <taxon>Hahellaceae</taxon>
        <taxon>Hahella</taxon>
    </lineage>
</organism>
<dbReference type="HOGENOM" id="CLU_044436_0_0_6"/>
<dbReference type="KEGG" id="hch:HCH_01822"/>
<keyword evidence="3" id="KW-1185">Reference proteome</keyword>
<reference evidence="2 3" key="1">
    <citation type="journal article" date="2005" name="Nucleic Acids Res.">
        <title>Genomic blueprint of Hahella chejuensis, a marine microbe producing an algicidal agent.</title>
        <authorList>
            <person name="Jeong H."/>
            <person name="Yim J.H."/>
            <person name="Lee C."/>
            <person name="Choi S.-H."/>
            <person name="Park Y.K."/>
            <person name="Yoon S.H."/>
            <person name="Hur C.-G."/>
            <person name="Kang H.-Y."/>
            <person name="Kim D."/>
            <person name="Lee H.H."/>
            <person name="Park K.H."/>
            <person name="Park S.-H."/>
            <person name="Park H.-S."/>
            <person name="Lee H.K."/>
            <person name="Oh T.K."/>
            <person name="Kim J.F."/>
        </authorList>
    </citation>
    <scope>NUCLEOTIDE SEQUENCE [LARGE SCALE GENOMIC DNA]</scope>
    <source>
        <strain evidence="2 3">KCTC 2396</strain>
    </source>
</reference>
<dbReference type="InterPro" id="IPR001096">
    <property type="entry name" value="Peptidase_C13"/>
</dbReference>
<dbReference type="RefSeq" id="WP_011395733.1">
    <property type="nucleotide sequence ID" value="NC_007645.1"/>
</dbReference>
<feature type="transmembrane region" description="Helical" evidence="1">
    <location>
        <begin position="154"/>
        <end position="174"/>
    </location>
</feature>
<dbReference type="Pfam" id="PF01650">
    <property type="entry name" value="Peptidase_C13"/>
    <property type="match status" value="1"/>
</dbReference>
<feature type="transmembrane region" description="Helical" evidence="1">
    <location>
        <begin position="59"/>
        <end position="77"/>
    </location>
</feature>
<dbReference type="GO" id="GO:0008233">
    <property type="term" value="F:peptidase activity"/>
    <property type="evidence" value="ECO:0007669"/>
    <property type="project" value="InterPro"/>
</dbReference>
<dbReference type="OrthoDB" id="345222at2"/>
<dbReference type="InterPro" id="IPR029030">
    <property type="entry name" value="Caspase-like_dom_sf"/>
</dbReference>
<protein>
    <recommendedName>
        <fullName evidence="4">Peptidase C13 family protein</fullName>
    </recommendedName>
</protein>
<keyword evidence="1" id="KW-1133">Transmembrane helix</keyword>
<evidence type="ECO:0008006" key="4">
    <source>
        <dbReference type="Google" id="ProtNLM"/>
    </source>
</evidence>
<dbReference type="STRING" id="349521.HCH_01822"/>
<feature type="transmembrane region" description="Helical" evidence="1">
    <location>
        <begin position="28"/>
        <end position="47"/>
    </location>
</feature>
<evidence type="ECO:0000313" key="3">
    <source>
        <dbReference type="Proteomes" id="UP000000238"/>
    </source>
</evidence>
<dbReference type="SUPFAM" id="SSF52129">
    <property type="entry name" value="Caspase-like"/>
    <property type="match status" value="1"/>
</dbReference>
<evidence type="ECO:0000313" key="2">
    <source>
        <dbReference type="EMBL" id="ABC28661.1"/>
    </source>
</evidence>
<proteinExistence type="predicted"/>